<feature type="domain" description="CBS" evidence="11">
    <location>
        <begin position="162"/>
        <end position="218"/>
    </location>
</feature>
<dbReference type="PANTHER" id="PTHR11911:SF111">
    <property type="entry name" value="INOSINE-5'-MONOPHOSPHATE DEHYDROGENASE"/>
    <property type="match status" value="1"/>
</dbReference>
<dbReference type="Gene3D" id="3.20.20.70">
    <property type="entry name" value="Aldolase class I"/>
    <property type="match status" value="1"/>
</dbReference>
<protein>
    <recommendedName>
        <fullName evidence="11">CBS domain-containing protein</fullName>
    </recommendedName>
</protein>
<reference evidence="12" key="1">
    <citation type="journal article" date="2014" name="Front. Microbiol.">
        <title>High frequency of phylogenetically diverse reductive dehalogenase-homologous genes in deep subseafloor sedimentary metagenomes.</title>
        <authorList>
            <person name="Kawai M."/>
            <person name="Futagami T."/>
            <person name="Toyoda A."/>
            <person name="Takaki Y."/>
            <person name="Nishi S."/>
            <person name="Hori S."/>
            <person name="Arai W."/>
            <person name="Tsubouchi T."/>
            <person name="Morono Y."/>
            <person name="Uchiyama I."/>
            <person name="Ito T."/>
            <person name="Fujiyama A."/>
            <person name="Inagaki F."/>
            <person name="Takami H."/>
        </authorList>
    </citation>
    <scope>NUCLEOTIDE SEQUENCE</scope>
    <source>
        <strain evidence="12">Expedition CK06-06</strain>
    </source>
</reference>
<keyword evidence="4" id="KW-0332">GMP biosynthesis</keyword>
<dbReference type="PROSITE" id="PS51371">
    <property type="entry name" value="CBS"/>
    <property type="match status" value="2"/>
</dbReference>
<feature type="domain" description="CBS" evidence="11">
    <location>
        <begin position="99"/>
        <end position="158"/>
    </location>
</feature>
<sequence>ANGVDAAALFQDGGLTYDDFIILPGYMGSSLGDLSLETQLTRQIKTKLPVVSSPMDTVTESRMAIHMALLGGIGIVHYNNTVEEQVAEIRKTKRFENGFIMDPVVLSPDDRVSDVDAIKEQYGFSGIPITENGKVGGKLAGIVSARDIDFEADRSKRLREVMTTDLVTAPAGITLAEGNRILHESKKSKLPIVDESGNLVCLMSRTDLRKNQDFPLASKDGSKQLLVGAAVGTRAEDRERLEALVEAGVDVVVLDSAQGYSVFQVEMIKWARERYPDLSIIGGNVVTAQQCDGLIEAGVDGLRVGMGSGSICITQDTVAVGRSQASAVYYCSGAARKRGIPVIADGGVAAIGHIVKALAIGASTVMMGAMLAGTDEAPGEYFYEGGLRVKRYRGMGSAEAIQERGSKRYMEQDEVVRVA</sequence>
<dbReference type="CDD" id="cd00381">
    <property type="entry name" value="IMPDH"/>
    <property type="match status" value="1"/>
</dbReference>
<dbReference type="InterPro" id="IPR000644">
    <property type="entry name" value="CBS_dom"/>
</dbReference>
<keyword evidence="8" id="KW-0520">NAD</keyword>
<dbReference type="GO" id="GO:0046872">
    <property type="term" value="F:metal ion binding"/>
    <property type="evidence" value="ECO:0007669"/>
    <property type="project" value="UniProtKB-KW"/>
</dbReference>
<dbReference type="PROSITE" id="PS00487">
    <property type="entry name" value="IMP_DH_GMP_RED"/>
    <property type="match status" value="1"/>
</dbReference>
<organism evidence="12">
    <name type="scientific">marine sediment metagenome</name>
    <dbReference type="NCBI Taxonomy" id="412755"/>
    <lineage>
        <taxon>unclassified sequences</taxon>
        <taxon>metagenomes</taxon>
        <taxon>ecological metagenomes</taxon>
    </lineage>
</organism>
<evidence type="ECO:0000256" key="10">
    <source>
        <dbReference type="ARBA" id="ARBA00048028"/>
    </source>
</evidence>
<dbReference type="InterPro" id="IPR046342">
    <property type="entry name" value="CBS_dom_sf"/>
</dbReference>
<comment type="catalytic activity">
    <reaction evidence="10">
        <text>IMP + NAD(+) + H2O = XMP + NADH + H(+)</text>
        <dbReference type="Rhea" id="RHEA:11708"/>
        <dbReference type="ChEBI" id="CHEBI:15377"/>
        <dbReference type="ChEBI" id="CHEBI:15378"/>
        <dbReference type="ChEBI" id="CHEBI:57464"/>
        <dbReference type="ChEBI" id="CHEBI:57540"/>
        <dbReference type="ChEBI" id="CHEBI:57945"/>
        <dbReference type="ChEBI" id="CHEBI:58053"/>
        <dbReference type="EC" id="1.1.1.205"/>
    </reaction>
</comment>
<dbReference type="InterPro" id="IPR013785">
    <property type="entry name" value="Aldolase_TIM"/>
</dbReference>
<evidence type="ECO:0000259" key="11">
    <source>
        <dbReference type="PROSITE" id="PS51371"/>
    </source>
</evidence>
<dbReference type="Pfam" id="PF00571">
    <property type="entry name" value="CBS"/>
    <property type="match status" value="2"/>
</dbReference>
<keyword evidence="7" id="KW-0560">Oxidoreductase</keyword>
<keyword evidence="5" id="KW-0658">Purine biosynthesis</keyword>
<comment type="similarity">
    <text evidence="2">Belongs to the IMPDH/GMPR family.</text>
</comment>
<evidence type="ECO:0000256" key="9">
    <source>
        <dbReference type="ARBA" id="ARBA00023122"/>
    </source>
</evidence>
<dbReference type="NCBIfam" id="TIGR01302">
    <property type="entry name" value="IMP_dehydrog"/>
    <property type="match status" value="1"/>
</dbReference>
<keyword evidence="3" id="KW-0479">Metal-binding</keyword>
<dbReference type="CDD" id="cd04601">
    <property type="entry name" value="CBS_pair_IMPDH"/>
    <property type="match status" value="1"/>
</dbReference>
<dbReference type="SUPFAM" id="SSF54631">
    <property type="entry name" value="CBS-domain pair"/>
    <property type="match status" value="1"/>
</dbReference>
<dbReference type="GO" id="GO:0006177">
    <property type="term" value="P:GMP biosynthetic process"/>
    <property type="evidence" value="ECO:0007669"/>
    <property type="project" value="UniProtKB-KW"/>
</dbReference>
<comment type="caution">
    <text evidence="12">The sequence shown here is derived from an EMBL/GenBank/DDBJ whole genome shotgun (WGS) entry which is preliminary data.</text>
</comment>
<accession>X0TAL9</accession>
<dbReference type="EMBL" id="BARS01006212">
    <property type="protein sequence ID" value="GAF84371.1"/>
    <property type="molecule type" value="Genomic_DNA"/>
</dbReference>
<evidence type="ECO:0000256" key="3">
    <source>
        <dbReference type="ARBA" id="ARBA00022723"/>
    </source>
</evidence>
<proteinExistence type="inferred from homology"/>
<gene>
    <name evidence="12" type="ORF">S01H1_12136</name>
</gene>
<evidence type="ECO:0000256" key="4">
    <source>
        <dbReference type="ARBA" id="ARBA00022749"/>
    </source>
</evidence>
<dbReference type="SMART" id="SM00116">
    <property type="entry name" value="CBS"/>
    <property type="match status" value="2"/>
</dbReference>
<evidence type="ECO:0000256" key="1">
    <source>
        <dbReference type="ARBA" id="ARBA00001958"/>
    </source>
</evidence>
<evidence type="ECO:0000256" key="5">
    <source>
        <dbReference type="ARBA" id="ARBA00022755"/>
    </source>
</evidence>
<dbReference type="GO" id="GO:0003938">
    <property type="term" value="F:IMP dehydrogenase activity"/>
    <property type="evidence" value="ECO:0007669"/>
    <property type="project" value="UniProtKB-EC"/>
</dbReference>
<dbReference type="Pfam" id="PF00478">
    <property type="entry name" value="IMPDH"/>
    <property type="match status" value="1"/>
</dbReference>
<dbReference type="InterPro" id="IPR015875">
    <property type="entry name" value="IMP_DH/GMP_Rdtase_CS"/>
</dbReference>
<feature type="non-terminal residue" evidence="12">
    <location>
        <position position="419"/>
    </location>
</feature>
<keyword evidence="6" id="KW-0630">Potassium</keyword>
<dbReference type="PIRSF" id="PIRSF000130">
    <property type="entry name" value="IMPDH"/>
    <property type="match status" value="1"/>
</dbReference>
<feature type="non-terminal residue" evidence="12">
    <location>
        <position position="1"/>
    </location>
</feature>
<dbReference type="PANTHER" id="PTHR11911">
    <property type="entry name" value="INOSINE-5-MONOPHOSPHATE DEHYDROGENASE RELATED"/>
    <property type="match status" value="1"/>
</dbReference>
<dbReference type="InterPro" id="IPR005990">
    <property type="entry name" value="IMP_DH"/>
</dbReference>
<evidence type="ECO:0000256" key="2">
    <source>
        <dbReference type="ARBA" id="ARBA00005502"/>
    </source>
</evidence>
<evidence type="ECO:0000256" key="8">
    <source>
        <dbReference type="ARBA" id="ARBA00023027"/>
    </source>
</evidence>
<evidence type="ECO:0000256" key="6">
    <source>
        <dbReference type="ARBA" id="ARBA00022958"/>
    </source>
</evidence>
<dbReference type="AlphaFoldDB" id="X0TAL9"/>
<dbReference type="GO" id="GO:0006183">
    <property type="term" value="P:GTP biosynthetic process"/>
    <property type="evidence" value="ECO:0007669"/>
    <property type="project" value="TreeGrafter"/>
</dbReference>
<keyword evidence="9" id="KW-0129">CBS domain</keyword>
<dbReference type="SUPFAM" id="SSF51412">
    <property type="entry name" value="Inosine monophosphate dehydrogenase (IMPDH)"/>
    <property type="match status" value="1"/>
</dbReference>
<evidence type="ECO:0000256" key="7">
    <source>
        <dbReference type="ARBA" id="ARBA00023002"/>
    </source>
</evidence>
<dbReference type="SMART" id="SM01240">
    <property type="entry name" value="IMPDH"/>
    <property type="match status" value="1"/>
</dbReference>
<dbReference type="InterPro" id="IPR001093">
    <property type="entry name" value="IMP_DH_GMPRt"/>
</dbReference>
<dbReference type="FunFam" id="3.20.20.70:FF:000086">
    <property type="entry name" value="IMP dehydrogenase, putative"/>
    <property type="match status" value="1"/>
</dbReference>
<name>X0TAL9_9ZZZZ</name>
<comment type="cofactor">
    <cofactor evidence="1">
        <name>K(+)</name>
        <dbReference type="ChEBI" id="CHEBI:29103"/>
    </cofactor>
</comment>
<evidence type="ECO:0000313" key="12">
    <source>
        <dbReference type="EMBL" id="GAF84371.1"/>
    </source>
</evidence>
<dbReference type="GO" id="GO:0005737">
    <property type="term" value="C:cytoplasm"/>
    <property type="evidence" value="ECO:0007669"/>
    <property type="project" value="TreeGrafter"/>
</dbReference>